<protein>
    <recommendedName>
        <fullName evidence="3">TIR domain-containing protein</fullName>
    </recommendedName>
</protein>
<reference evidence="1 2" key="1">
    <citation type="submission" date="2016-10" db="EMBL/GenBank/DDBJ databases">
        <authorList>
            <person name="de Groot N.N."/>
        </authorList>
    </citation>
    <scope>NUCLEOTIDE SEQUENCE [LARGE SCALE GENOMIC DNA]</scope>
    <source>
        <strain evidence="1 2">DSM 21632</strain>
    </source>
</reference>
<evidence type="ECO:0000313" key="1">
    <source>
        <dbReference type="EMBL" id="SDI33848.1"/>
    </source>
</evidence>
<organism evidence="1 2">
    <name type="scientific">Alteribacillus persepolensis</name>
    <dbReference type="NCBI Taxonomy" id="568899"/>
    <lineage>
        <taxon>Bacteria</taxon>
        <taxon>Bacillati</taxon>
        <taxon>Bacillota</taxon>
        <taxon>Bacilli</taxon>
        <taxon>Bacillales</taxon>
        <taxon>Bacillaceae</taxon>
        <taxon>Alteribacillus</taxon>
    </lineage>
</organism>
<dbReference type="Proteomes" id="UP000199163">
    <property type="component" value="Unassembled WGS sequence"/>
</dbReference>
<evidence type="ECO:0000313" key="2">
    <source>
        <dbReference type="Proteomes" id="UP000199163"/>
    </source>
</evidence>
<proteinExistence type="predicted"/>
<gene>
    <name evidence="1" type="ORF">SAMN05192534_13614</name>
</gene>
<dbReference type="RefSeq" id="WP_091276628.1">
    <property type="nucleotide sequence ID" value="NZ_FNDK01000036.1"/>
</dbReference>
<keyword evidence="2" id="KW-1185">Reference proteome</keyword>
<dbReference type="STRING" id="568899.SAMN05192534_13614"/>
<dbReference type="AlphaFoldDB" id="A0A1G8JRK4"/>
<dbReference type="EMBL" id="FNDK01000036">
    <property type="protein sequence ID" value="SDI33848.1"/>
    <property type="molecule type" value="Genomic_DNA"/>
</dbReference>
<name>A0A1G8JRK4_9BACI</name>
<evidence type="ECO:0008006" key="3">
    <source>
        <dbReference type="Google" id="ProtNLM"/>
    </source>
</evidence>
<dbReference type="OrthoDB" id="6971689at2"/>
<accession>A0A1G8JRK4</accession>
<sequence>MFAGFNLTWDSTPMKENLELGTAIFQQMQGQVKSELAAFIQEDHSLDGTKMRESWFPFIQADVFLSHSHADKEKALALAGWLKQTFDLNVFIDSCVWGFADNLLKTIDDHYCKNKDGFYRYQLRNQSTSHVHMMLATALAMMIDKTECLFLLNTPNAIETKHVINQTKSPWIYLETALTKFMRKQPPAREKVAVKKSAQDEASELTINYKVDIEHLPKISEKDMREWKAVYEKMKKQEISNIHPLDLFYHHHGFIDRVEMIHKLTD</sequence>